<organism evidence="5 6">
    <name type="scientific">Absidia repens</name>
    <dbReference type="NCBI Taxonomy" id="90262"/>
    <lineage>
        <taxon>Eukaryota</taxon>
        <taxon>Fungi</taxon>
        <taxon>Fungi incertae sedis</taxon>
        <taxon>Mucoromycota</taxon>
        <taxon>Mucoromycotina</taxon>
        <taxon>Mucoromycetes</taxon>
        <taxon>Mucorales</taxon>
        <taxon>Cunninghamellaceae</taxon>
        <taxon>Absidia</taxon>
    </lineage>
</organism>
<name>A0A1X2IF03_9FUNG</name>
<feature type="region of interest" description="Disordered" evidence="3">
    <location>
        <begin position="450"/>
        <end position="480"/>
    </location>
</feature>
<dbReference type="SUPFAM" id="SSF49785">
    <property type="entry name" value="Galactose-binding domain-like"/>
    <property type="match status" value="1"/>
</dbReference>
<feature type="region of interest" description="Disordered" evidence="3">
    <location>
        <begin position="533"/>
        <end position="648"/>
    </location>
</feature>
<dbReference type="EMBL" id="MCGE01000013">
    <property type="protein sequence ID" value="ORZ15168.1"/>
    <property type="molecule type" value="Genomic_DNA"/>
</dbReference>
<dbReference type="Pfam" id="PF06588">
    <property type="entry name" value="Muskelin_N"/>
    <property type="match status" value="1"/>
</dbReference>
<dbReference type="Gene3D" id="2.60.120.260">
    <property type="entry name" value="Galactose-binding domain-like"/>
    <property type="match status" value="1"/>
</dbReference>
<dbReference type="Gene3D" id="2.120.10.80">
    <property type="entry name" value="Kelch-type beta propeller"/>
    <property type="match status" value="1"/>
</dbReference>
<dbReference type="AlphaFoldDB" id="A0A1X2IF03"/>
<feature type="compositionally biased region" description="Basic residues" evidence="3">
    <location>
        <begin position="537"/>
        <end position="548"/>
    </location>
</feature>
<feature type="region of interest" description="Disordered" evidence="3">
    <location>
        <begin position="733"/>
        <end position="783"/>
    </location>
</feature>
<reference evidence="5 6" key="1">
    <citation type="submission" date="2016-07" db="EMBL/GenBank/DDBJ databases">
        <title>Pervasive Adenine N6-methylation of Active Genes in Fungi.</title>
        <authorList>
            <consortium name="DOE Joint Genome Institute"/>
            <person name="Mondo S.J."/>
            <person name="Dannebaum R.O."/>
            <person name="Kuo R.C."/>
            <person name="Labutti K."/>
            <person name="Haridas S."/>
            <person name="Kuo A."/>
            <person name="Salamov A."/>
            <person name="Ahrendt S.R."/>
            <person name="Lipzen A."/>
            <person name="Sullivan W."/>
            <person name="Andreopoulos W.B."/>
            <person name="Clum A."/>
            <person name="Lindquist E."/>
            <person name="Daum C."/>
            <person name="Ramamoorthy G.K."/>
            <person name="Gryganskyi A."/>
            <person name="Culley D."/>
            <person name="Magnuson J.K."/>
            <person name="James T.Y."/>
            <person name="O'Malley M.A."/>
            <person name="Stajich J.E."/>
            <person name="Spatafora J.W."/>
            <person name="Visel A."/>
            <person name="Grigoriev I.V."/>
        </authorList>
    </citation>
    <scope>NUCLEOTIDE SEQUENCE [LARGE SCALE GENOMIC DNA]</scope>
    <source>
        <strain evidence="5 6">NRRL 1336</strain>
    </source>
</reference>
<proteinExistence type="predicted"/>
<sequence length="975" mass="110771">MPKRRNSHRPSEIGALTSKASSTSLRYSVYDYSSYSGTYHPNNIYFDTPQDQSSRWSSGSHDGTQFITLRFDQPVVARALLWGKFHRSHVCNVKEFKVFGGMDPNNMSELLYQVLQNHNKPEVFKLRYTYQDLVIPIQYIKIVPVSTFSTNFNYSIWYLEILGVDDPGITRRVLDAYENYKEKETIRLCMKHFRQRNMGDVFQLIKQRSGVELENPLLTRLHTALVKEGDFELAQALVEQADLQYGIFQTFTQTTKYEPLWQQLHPTPTTDGDIPCDRGGHQMCIDSANGHIYLHGGWTGKSNLADFWVYSIKENRWYLISNDTTRQRGPSARSCHQICLDTASKSIFVFGRVADSRTQNNNADNLQADFYRYYIESNHWEKLFDHTAAHGGPELVFDHQMCVDAASGILYVFGGREVSGNNLHQYSGLYSYDIKNRTWKLIRNGLNQENDDGIPPTAISSTSSSSNNGSTSTSPTPFQLYRSRKAPLQSRVGHSMLLDSLHHQLYIFGGERADNYFYDLHQYDIDTDTVSRIVSQQHRKHQKKKKHQHSDGGDVSGDSNDASRRSSYQLSSSDSGEDIDTIDKKRHDYLDDDDNDKRDGDLFDDDFNDGDDDDDDDDNDGNSSGYDDDIGTMSTEEDNGTIRAHTGGGGGGSGGAYYYYRGGTVGTGGEKGLAIGNMGPDLGYTQRATMDTESKQVWVFSGYLRNTGCKTVKNVLRIYHLDRNVWEEVYTNERCHQSSSVPSPPSRPPPRPIHRHHQQQSSSTDSVDGITPTGLSSRPASRHSPVMAVDAAIDYPTPRFSCQWIYDETTKTHYLFGGDPHEYTDSDRRLGDLWKLKLIKPDVNSISQRCKYLIRVQQFKELCFNIEKNKTHDMIPQALDYLQTQVTPLVDNDNDQERLALGRLCARLCLLGEEDKIVNGGNGDTGQCSQQSFFLQEPADSFYMDRTDVYTEILQYFPSDMREPTGDISDALYLQ</sequence>
<evidence type="ECO:0000313" key="6">
    <source>
        <dbReference type="Proteomes" id="UP000193560"/>
    </source>
</evidence>
<dbReference type="PANTHER" id="PTHR15526">
    <property type="entry name" value="MUSKELIN"/>
    <property type="match status" value="1"/>
</dbReference>
<feature type="compositionally biased region" description="Pro residues" evidence="3">
    <location>
        <begin position="742"/>
        <end position="751"/>
    </location>
</feature>
<protein>
    <submittedName>
        <fullName evidence="5">Muskelin N-terminus-domain-containing protein</fullName>
    </submittedName>
</protein>
<dbReference type="Proteomes" id="UP000193560">
    <property type="component" value="Unassembled WGS sequence"/>
</dbReference>
<evidence type="ECO:0000256" key="1">
    <source>
        <dbReference type="ARBA" id="ARBA00022441"/>
    </source>
</evidence>
<evidence type="ECO:0000259" key="4">
    <source>
        <dbReference type="Pfam" id="PF06588"/>
    </source>
</evidence>
<accession>A0A1X2IF03</accession>
<keyword evidence="2" id="KW-0677">Repeat</keyword>
<comment type="caution">
    <text evidence="5">The sequence shown here is derived from an EMBL/GenBank/DDBJ whole genome shotgun (WGS) entry which is preliminary data.</text>
</comment>
<feature type="domain" description="Muskelin N-terminal" evidence="4">
    <location>
        <begin position="23"/>
        <end position="215"/>
    </location>
</feature>
<keyword evidence="6" id="KW-1185">Reference proteome</keyword>
<dbReference type="STRING" id="90262.A0A1X2IF03"/>
<gene>
    <name evidence="5" type="ORF">BCR42DRAFT_416548</name>
</gene>
<evidence type="ECO:0000313" key="5">
    <source>
        <dbReference type="EMBL" id="ORZ15168.1"/>
    </source>
</evidence>
<evidence type="ECO:0000256" key="3">
    <source>
        <dbReference type="SAM" id="MobiDB-lite"/>
    </source>
</evidence>
<feature type="compositionally biased region" description="Low complexity" evidence="3">
    <location>
        <begin position="565"/>
        <end position="574"/>
    </location>
</feature>
<feature type="compositionally biased region" description="Acidic residues" evidence="3">
    <location>
        <begin position="602"/>
        <end position="639"/>
    </location>
</feature>
<keyword evidence="1" id="KW-0880">Kelch repeat</keyword>
<dbReference type="InterPro" id="IPR052456">
    <property type="entry name" value="CTLH_complex_component"/>
</dbReference>
<feature type="compositionally biased region" description="Low complexity" evidence="3">
    <location>
        <begin position="453"/>
        <end position="477"/>
    </location>
</feature>
<dbReference type="InterPro" id="IPR015915">
    <property type="entry name" value="Kelch-typ_b-propeller"/>
</dbReference>
<feature type="compositionally biased region" description="Basic and acidic residues" evidence="3">
    <location>
        <begin position="581"/>
        <end position="601"/>
    </location>
</feature>
<evidence type="ECO:0000256" key="2">
    <source>
        <dbReference type="ARBA" id="ARBA00022737"/>
    </source>
</evidence>
<dbReference type="InterPro" id="IPR008979">
    <property type="entry name" value="Galactose-bd-like_sf"/>
</dbReference>
<dbReference type="InterPro" id="IPR010565">
    <property type="entry name" value="Muskelin_N"/>
</dbReference>
<dbReference type="Pfam" id="PF24681">
    <property type="entry name" value="Kelch_KLHDC2_KLHL20_DRC7"/>
    <property type="match status" value="1"/>
</dbReference>
<dbReference type="PANTHER" id="PTHR15526:SF5">
    <property type="entry name" value="MUSKELIN"/>
    <property type="match status" value="1"/>
</dbReference>
<dbReference type="GO" id="GO:0005737">
    <property type="term" value="C:cytoplasm"/>
    <property type="evidence" value="ECO:0007669"/>
    <property type="project" value="TreeGrafter"/>
</dbReference>
<dbReference type="OrthoDB" id="10052615at2759"/>
<dbReference type="SUPFAM" id="SSF117281">
    <property type="entry name" value="Kelch motif"/>
    <property type="match status" value="1"/>
</dbReference>